<keyword evidence="3 6" id="KW-0812">Transmembrane</keyword>
<feature type="transmembrane region" description="Helical" evidence="6">
    <location>
        <begin position="20"/>
        <end position="37"/>
    </location>
</feature>
<feature type="transmembrane region" description="Helical" evidence="6">
    <location>
        <begin position="205"/>
        <end position="227"/>
    </location>
</feature>
<reference evidence="7" key="1">
    <citation type="submission" date="2018-08" db="EMBL/GenBank/DDBJ databases">
        <title>Draft genome sequence of azole-resistant Aspergillus thermomutatus (Neosartorya pseudofischeri) strain HMR AF 39, isolated from a human nasal aspirate.</title>
        <authorList>
            <person name="Parent-Michaud M."/>
            <person name="Dufresne P.J."/>
            <person name="Fournier E."/>
            <person name="Martineau C."/>
            <person name="Moreira S."/>
            <person name="Perkins V."/>
            <person name="De Repentigny L."/>
            <person name="Dufresne S.F."/>
        </authorList>
    </citation>
    <scope>NUCLEOTIDE SEQUENCE [LARGE SCALE GENOMIC DNA]</scope>
    <source>
        <strain evidence="7">HMR AF 39</strain>
    </source>
</reference>
<dbReference type="VEuPathDB" id="FungiDB:CDV56_103125"/>
<dbReference type="InterPro" id="IPR039020">
    <property type="entry name" value="PaxB-like"/>
</dbReference>
<name>A0A397H127_ASPTH</name>
<keyword evidence="8" id="KW-1185">Reference proteome</keyword>
<evidence type="ECO:0000256" key="1">
    <source>
        <dbReference type="ARBA" id="ARBA00004141"/>
    </source>
</evidence>
<feature type="transmembrane region" description="Helical" evidence="6">
    <location>
        <begin position="49"/>
        <end position="69"/>
    </location>
</feature>
<dbReference type="RefSeq" id="XP_026614300.1">
    <property type="nucleotide sequence ID" value="XM_026756744.1"/>
</dbReference>
<keyword evidence="4 6" id="KW-1133">Transmembrane helix</keyword>
<dbReference type="PANTHER" id="PTHR42038:SF3">
    <property type="entry name" value="INTEGRAL MEMBRANE PROTEIN (AFU_ORTHOLOGUE AFUA_5G14600)"/>
    <property type="match status" value="1"/>
</dbReference>
<dbReference type="STRING" id="41047.A0A397H127"/>
<accession>A0A397H127</accession>
<sequence>MDGFDFDTAPAEFQKVRRVVETAFIVSGIGWALNYFFTIHKAYQDRMSGVSLISLSNNLAWELAFALVIRPPNPFTRVIFPLWLSINVFVLYVTVKFERESGSHSPFVRRHLPFITSISILGLLSGHLAFSSHVGSLAALYWGGMLCQVTLSASALGLLLQRGHTRGMSYKMWLSRLVASCFAVPGLFVRAAYWPAKWDWVNNVLMYWLAGAFYCLDITYGVCFWYFRRLERSNLGDTRVKQG</sequence>
<feature type="transmembrane region" description="Helical" evidence="6">
    <location>
        <begin position="173"/>
        <end position="193"/>
    </location>
</feature>
<dbReference type="Proteomes" id="UP000215305">
    <property type="component" value="Unassembled WGS sequence"/>
</dbReference>
<proteinExistence type="inferred from homology"/>
<evidence type="ECO:0000313" key="8">
    <source>
        <dbReference type="Proteomes" id="UP000215305"/>
    </source>
</evidence>
<comment type="similarity">
    <text evidence="2">Belongs to the paxB family.</text>
</comment>
<comment type="caution">
    <text evidence="7">The sequence shown here is derived from an EMBL/GenBank/DDBJ whole genome shotgun (WGS) entry which is preliminary data.</text>
</comment>
<dbReference type="Pfam" id="PF25129">
    <property type="entry name" value="Pyr4-TMTC"/>
    <property type="match status" value="1"/>
</dbReference>
<evidence type="ECO:0000256" key="4">
    <source>
        <dbReference type="ARBA" id="ARBA00022989"/>
    </source>
</evidence>
<organism evidence="7 8">
    <name type="scientific">Aspergillus thermomutatus</name>
    <name type="common">Neosartorya pseudofischeri</name>
    <dbReference type="NCBI Taxonomy" id="41047"/>
    <lineage>
        <taxon>Eukaryota</taxon>
        <taxon>Fungi</taxon>
        <taxon>Dikarya</taxon>
        <taxon>Ascomycota</taxon>
        <taxon>Pezizomycotina</taxon>
        <taxon>Eurotiomycetes</taxon>
        <taxon>Eurotiomycetidae</taxon>
        <taxon>Eurotiales</taxon>
        <taxon>Aspergillaceae</taxon>
        <taxon>Aspergillus</taxon>
        <taxon>Aspergillus subgen. Fumigati</taxon>
    </lineage>
</organism>
<dbReference type="GeneID" id="38125099"/>
<evidence type="ECO:0000256" key="5">
    <source>
        <dbReference type="ARBA" id="ARBA00023136"/>
    </source>
</evidence>
<evidence type="ECO:0000256" key="2">
    <source>
        <dbReference type="ARBA" id="ARBA00006757"/>
    </source>
</evidence>
<feature type="transmembrane region" description="Helical" evidence="6">
    <location>
        <begin position="114"/>
        <end position="134"/>
    </location>
</feature>
<dbReference type="GO" id="GO:0016829">
    <property type="term" value="F:lyase activity"/>
    <property type="evidence" value="ECO:0007669"/>
    <property type="project" value="InterPro"/>
</dbReference>
<evidence type="ECO:0000313" key="7">
    <source>
        <dbReference type="EMBL" id="RHZ55404.1"/>
    </source>
</evidence>
<dbReference type="GO" id="GO:0016020">
    <property type="term" value="C:membrane"/>
    <property type="evidence" value="ECO:0007669"/>
    <property type="project" value="UniProtKB-SubCell"/>
</dbReference>
<dbReference type="EMBL" id="NKHU02000100">
    <property type="protein sequence ID" value="RHZ55404.1"/>
    <property type="molecule type" value="Genomic_DNA"/>
</dbReference>
<comment type="subcellular location">
    <subcellularLocation>
        <location evidence="1">Membrane</location>
        <topology evidence="1">Multi-pass membrane protein</topology>
    </subcellularLocation>
</comment>
<dbReference type="AlphaFoldDB" id="A0A397H127"/>
<feature type="transmembrane region" description="Helical" evidence="6">
    <location>
        <begin position="75"/>
        <end position="93"/>
    </location>
</feature>
<keyword evidence="5 6" id="KW-0472">Membrane</keyword>
<evidence type="ECO:0008006" key="9">
    <source>
        <dbReference type="Google" id="ProtNLM"/>
    </source>
</evidence>
<evidence type="ECO:0000256" key="3">
    <source>
        <dbReference type="ARBA" id="ARBA00022692"/>
    </source>
</evidence>
<gene>
    <name evidence="7" type="ORF">CDV56_103125</name>
</gene>
<dbReference type="OrthoDB" id="5294024at2759"/>
<feature type="transmembrane region" description="Helical" evidence="6">
    <location>
        <begin position="140"/>
        <end position="161"/>
    </location>
</feature>
<protein>
    <recommendedName>
        <fullName evidence="9">Integral membrane protein</fullName>
    </recommendedName>
</protein>
<dbReference type="PANTHER" id="PTHR42038">
    <property type="match status" value="1"/>
</dbReference>
<evidence type="ECO:0000256" key="6">
    <source>
        <dbReference type="SAM" id="Phobius"/>
    </source>
</evidence>